<dbReference type="STRING" id="1810919.A0A3D8SLH1"/>
<dbReference type="PANTHER" id="PTHR11188">
    <property type="entry name" value="ARRESTIN DOMAIN CONTAINING PROTEIN"/>
    <property type="match status" value="1"/>
</dbReference>
<accession>A0A3D8SLH1</accession>
<evidence type="ECO:0000256" key="4">
    <source>
        <dbReference type="SAM" id="MobiDB-lite"/>
    </source>
</evidence>
<evidence type="ECO:0000256" key="1">
    <source>
        <dbReference type="ARBA" id="ARBA00005298"/>
    </source>
</evidence>
<evidence type="ECO:0000256" key="3">
    <source>
        <dbReference type="ARBA" id="ARBA00038766"/>
    </source>
</evidence>
<evidence type="ECO:0000259" key="5">
    <source>
        <dbReference type="Pfam" id="PF00339"/>
    </source>
</evidence>
<dbReference type="Pfam" id="PF00339">
    <property type="entry name" value="Arrestin_N"/>
    <property type="match status" value="1"/>
</dbReference>
<evidence type="ECO:0000256" key="2">
    <source>
        <dbReference type="ARBA" id="ARBA00022786"/>
    </source>
</evidence>
<dbReference type="Gene3D" id="2.60.40.640">
    <property type="match status" value="1"/>
</dbReference>
<dbReference type="GO" id="GO:0005886">
    <property type="term" value="C:plasma membrane"/>
    <property type="evidence" value="ECO:0007669"/>
    <property type="project" value="TreeGrafter"/>
</dbReference>
<organism evidence="6 7">
    <name type="scientific">Aspergillus mulundensis</name>
    <dbReference type="NCBI Taxonomy" id="1810919"/>
    <lineage>
        <taxon>Eukaryota</taxon>
        <taxon>Fungi</taxon>
        <taxon>Dikarya</taxon>
        <taxon>Ascomycota</taxon>
        <taxon>Pezizomycotina</taxon>
        <taxon>Eurotiomycetes</taxon>
        <taxon>Eurotiomycetidae</taxon>
        <taxon>Eurotiales</taxon>
        <taxon>Aspergillaceae</taxon>
        <taxon>Aspergillus</taxon>
        <taxon>Aspergillus subgen. Nidulantes</taxon>
    </lineage>
</organism>
<name>A0A3D8SLH1_9EURO</name>
<protein>
    <recommendedName>
        <fullName evidence="5">Arrestin-like N-terminal domain-containing protein</fullName>
    </recommendedName>
</protein>
<dbReference type="InterPro" id="IPR014752">
    <property type="entry name" value="Arrestin-like_C"/>
</dbReference>
<evidence type="ECO:0000313" key="6">
    <source>
        <dbReference type="EMBL" id="RDW87044.1"/>
    </source>
</evidence>
<dbReference type="InterPro" id="IPR050357">
    <property type="entry name" value="Arrestin_domain-protein"/>
</dbReference>
<dbReference type="AlphaFoldDB" id="A0A3D8SLH1"/>
<gene>
    <name evidence="6" type="ORF">DSM5745_03686</name>
</gene>
<dbReference type="CDD" id="cd22952">
    <property type="entry name" value="ART10-like"/>
    <property type="match status" value="1"/>
</dbReference>
<dbReference type="InterPro" id="IPR011021">
    <property type="entry name" value="Arrestin-like_N"/>
</dbReference>
<comment type="subunit">
    <text evidence="3">Interacts with hulA.</text>
</comment>
<comment type="similarity">
    <text evidence="1">Belongs to the arrestin family.</text>
</comment>
<dbReference type="PANTHER" id="PTHR11188:SF17">
    <property type="entry name" value="FI21816P1"/>
    <property type="match status" value="1"/>
</dbReference>
<dbReference type="GO" id="GO:0031625">
    <property type="term" value="F:ubiquitin protein ligase binding"/>
    <property type="evidence" value="ECO:0007669"/>
    <property type="project" value="TreeGrafter"/>
</dbReference>
<dbReference type="RefSeq" id="XP_026606568.1">
    <property type="nucleotide sequence ID" value="XM_026745702.1"/>
</dbReference>
<dbReference type="OrthoDB" id="2333384at2759"/>
<feature type="domain" description="Arrestin-like N-terminal" evidence="5">
    <location>
        <begin position="4"/>
        <end position="151"/>
    </location>
</feature>
<proteinExistence type="inferred from homology"/>
<dbReference type="GeneID" id="38114056"/>
<dbReference type="GO" id="GO:0030674">
    <property type="term" value="F:protein-macromolecule adaptor activity"/>
    <property type="evidence" value="ECO:0007669"/>
    <property type="project" value="TreeGrafter"/>
</dbReference>
<reference evidence="6 7" key="1">
    <citation type="journal article" date="2018" name="IMA Fungus">
        <title>IMA Genome-F 9: Draft genome sequence of Annulohypoxylon stygium, Aspergillus mulundensis, Berkeleyomyces basicola (syn. Thielaviopsis basicola), Ceratocystis smalleyi, two Cercospora beticola strains, Coleophoma cylindrospora, Fusarium fracticaudum, Phialophora cf. hyalina, and Morchella septimelata.</title>
        <authorList>
            <person name="Wingfield B.D."/>
            <person name="Bills G.F."/>
            <person name="Dong Y."/>
            <person name="Huang W."/>
            <person name="Nel W.J."/>
            <person name="Swalarsk-Parry B.S."/>
            <person name="Vaghefi N."/>
            <person name="Wilken P.M."/>
            <person name="An Z."/>
            <person name="de Beer Z.W."/>
            <person name="De Vos L."/>
            <person name="Chen L."/>
            <person name="Duong T.A."/>
            <person name="Gao Y."/>
            <person name="Hammerbacher A."/>
            <person name="Kikkert J.R."/>
            <person name="Li Y."/>
            <person name="Li H."/>
            <person name="Li K."/>
            <person name="Li Q."/>
            <person name="Liu X."/>
            <person name="Ma X."/>
            <person name="Naidoo K."/>
            <person name="Pethybridge S.J."/>
            <person name="Sun J."/>
            <person name="Steenkamp E.T."/>
            <person name="van der Nest M.A."/>
            <person name="van Wyk S."/>
            <person name="Wingfield M.J."/>
            <person name="Xiong C."/>
            <person name="Yue Q."/>
            <person name="Zhang X."/>
        </authorList>
    </citation>
    <scope>NUCLEOTIDE SEQUENCE [LARGE SCALE GENOMIC DNA]</scope>
    <source>
        <strain evidence="6 7">DSM 5745</strain>
    </source>
</reference>
<sequence length="413" mass="46157">MPLTIYITDKRPCYFGNETIRGRVVFESTSITNLHDIRVTFTGRSKAKVQKVKGAGAPAGNYRSRCALFEKEKILLHMNGEALAPGKYEWPFEFEFPTAAQSSTKWPVKIPYRSDENHPLPPTFAIQAGDEARKVSCAIDYRIEAKVMKPQRGLFPSKAPLFSEEVRLNFMPDFAVSDPREDDQTVQLYRQQKEQVFNIRSILLLPENKGRSLSVGEKIRGWFAPGQLPKFSFTASLSYPTRVVQSTPLHCFLNILPHMEDSSVTSHPDIFIKSVSITAISQTAARAAPSIKGAISAELDDKIEILSRPSLHMPVSGTVNLGQAFGPLVLRHTDVSFRTFNICRTYRLCTSISFECAGKTNEFKLVDLPFEVVAKVEGSEKKDLAYQFPRPVEDAPPAYASSSVDSLRSVEEV</sequence>
<dbReference type="GO" id="GO:0070086">
    <property type="term" value="P:ubiquitin-dependent endocytosis"/>
    <property type="evidence" value="ECO:0007669"/>
    <property type="project" value="TreeGrafter"/>
</dbReference>
<dbReference type="EMBL" id="PVWQ01000003">
    <property type="protein sequence ID" value="RDW87044.1"/>
    <property type="molecule type" value="Genomic_DNA"/>
</dbReference>
<feature type="region of interest" description="Disordered" evidence="4">
    <location>
        <begin position="391"/>
        <end position="413"/>
    </location>
</feature>
<dbReference type="Proteomes" id="UP000256690">
    <property type="component" value="Unassembled WGS sequence"/>
</dbReference>
<keyword evidence="7" id="KW-1185">Reference proteome</keyword>
<evidence type="ECO:0000313" key="7">
    <source>
        <dbReference type="Proteomes" id="UP000256690"/>
    </source>
</evidence>
<dbReference type="GO" id="GO:0005829">
    <property type="term" value="C:cytosol"/>
    <property type="evidence" value="ECO:0007669"/>
    <property type="project" value="TreeGrafter"/>
</dbReference>
<keyword evidence="2" id="KW-0833">Ubl conjugation pathway</keyword>
<comment type="caution">
    <text evidence="6">The sequence shown here is derived from an EMBL/GenBank/DDBJ whole genome shotgun (WGS) entry which is preliminary data.</text>
</comment>